<dbReference type="RefSeq" id="WP_339573243.1">
    <property type="nucleotide sequence ID" value="NZ_JBBIAA010000001.1"/>
</dbReference>
<sequence length="211" mass="22727">MTHLPDPPSRSELRQRGFTPVELPAGTPLWRVHMAQGSHALPWDEPRRYGPVDRFDPHPPTPQVHAGVGVLYTATTLVTCLAEVFQATRVINRTHLRPTATSWLTTRDLTLVDLQGQAALRLGAAESINGTARRSQTQAWARALVDAFPAVDGFWHRSAMDGGHCACLVVGSQADATTALPAHPDFSRPLDEVAMGDAAAQAAGLIGYDVV</sequence>
<dbReference type="EMBL" id="JBBIAA010000001">
    <property type="protein sequence ID" value="MEJ5943851.1"/>
    <property type="molecule type" value="Genomic_DNA"/>
</dbReference>
<dbReference type="Proteomes" id="UP001387100">
    <property type="component" value="Unassembled WGS sequence"/>
</dbReference>
<comment type="caution">
    <text evidence="2">The sequence shown here is derived from an EMBL/GenBank/DDBJ whole genome shotgun (WGS) entry which is preliminary data.</text>
</comment>
<keyword evidence="3" id="KW-1185">Reference proteome</keyword>
<evidence type="ECO:0000313" key="3">
    <source>
        <dbReference type="Proteomes" id="UP001387100"/>
    </source>
</evidence>
<dbReference type="SMART" id="SM00953">
    <property type="entry name" value="RES"/>
    <property type="match status" value="1"/>
</dbReference>
<name>A0ABU8RFJ3_9ACTN</name>
<organism evidence="2 3">
    <name type="scientific">Pseudokineococcus basanitobsidens</name>
    <dbReference type="NCBI Taxonomy" id="1926649"/>
    <lineage>
        <taxon>Bacteria</taxon>
        <taxon>Bacillati</taxon>
        <taxon>Actinomycetota</taxon>
        <taxon>Actinomycetes</taxon>
        <taxon>Kineosporiales</taxon>
        <taxon>Kineosporiaceae</taxon>
        <taxon>Pseudokineococcus</taxon>
    </lineage>
</organism>
<dbReference type="Pfam" id="PF08808">
    <property type="entry name" value="RES"/>
    <property type="match status" value="1"/>
</dbReference>
<protein>
    <submittedName>
        <fullName evidence="2">RES family NAD+ phosphorylase</fullName>
    </submittedName>
</protein>
<reference evidence="2 3" key="1">
    <citation type="journal article" date="2017" name="Int. J. Syst. Evol. Microbiol.">
        <title>Pseudokineococcus basanitobsidens sp. nov., isolated from volcanic rock.</title>
        <authorList>
            <person name="Lee D.W."/>
            <person name="Park M.Y."/>
            <person name="Kim J.J."/>
            <person name="Kim B.S."/>
        </authorList>
    </citation>
    <scope>NUCLEOTIDE SEQUENCE [LARGE SCALE GENOMIC DNA]</scope>
    <source>
        <strain evidence="2 3">DSM 103726</strain>
    </source>
</reference>
<evidence type="ECO:0000313" key="2">
    <source>
        <dbReference type="EMBL" id="MEJ5943851.1"/>
    </source>
</evidence>
<accession>A0ABU8RFJ3</accession>
<proteinExistence type="predicted"/>
<dbReference type="InterPro" id="IPR014914">
    <property type="entry name" value="RES_dom"/>
</dbReference>
<gene>
    <name evidence="2" type="ORF">WDZ17_00900</name>
</gene>
<feature type="domain" description="RES" evidence="1">
    <location>
        <begin position="55"/>
        <end position="181"/>
    </location>
</feature>
<evidence type="ECO:0000259" key="1">
    <source>
        <dbReference type="SMART" id="SM00953"/>
    </source>
</evidence>